<evidence type="ECO:0000313" key="13">
    <source>
        <dbReference type="EMBL" id="XAU14008.1"/>
    </source>
</evidence>
<feature type="binding site" evidence="10">
    <location>
        <begin position="518"/>
        <end position="519"/>
    </location>
    <ligand>
        <name>5-methyltetrahydropteroyltri-L-glutamate</name>
        <dbReference type="ChEBI" id="CHEBI:58207"/>
    </ligand>
</feature>
<keyword evidence="9 10" id="KW-0486">Methionine biosynthesis</keyword>
<feature type="binding site" evidence="10">
    <location>
        <position position="646"/>
    </location>
    <ligand>
        <name>Zn(2+)</name>
        <dbReference type="ChEBI" id="CHEBI:29105"/>
        <note>catalytic</note>
    </ligand>
</feature>
<evidence type="ECO:0000256" key="7">
    <source>
        <dbReference type="ARBA" id="ARBA00022723"/>
    </source>
</evidence>
<dbReference type="InterPro" id="IPR013215">
    <property type="entry name" value="Cbl-indep_Met_Synth_N"/>
</dbReference>
<comment type="catalytic activity">
    <reaction evidence="10">
        <text>5-methyltetrahydropteroyltri-L-glutamate + L-homocysteine = tetrahydropteroyltri-L-glutamate + L-methionine</text>
        <dbReference type="Rhea" id="RHEA:21196"/>
        <dbReference type="ChEBI" id="CHEBI:57844"/>
        <dbReference type="ChEBI" id="CHEBI:58140"/>
        <dbReference type="ChEBI" id="CHEBI:58199"/>
        <dbReference type="ChEBI" id="CHEBI:58207"/>
        <dbReference type="EC" id="2.1.1.14"/>
    </reaction>
</comment>
<comment type="cofactor">
    <cofactor evidence="10">
        <name>Zn(2+)</name>
        <dbReference type="ChEBI" id="CHEBI:29105"/>
    </cofactor>
    <text evidence="10">Binds 1 zinc ion per subunit.</text>
</comment>
<comment type="function">
    <text evidence="1 10">Catalyzes the transfer of a methyl group from 5-methyltetrahydrofolate to homocysteine resulting in methionine formation.</text>
</comment>
<dbReference type="InterPro" id="IPR038071">
    <property type="entry name" value="UROD/MetE-like_sf"/>
</dbReference>
<dbReference type="EC" id="2.1.1.14" evidence="10"/>
<dbReference type="NCBIfam" id="NF003556">
    <property type="entry name" value="PRK05222.1"/>
    <property type="match status" value="1"/>
</dbReference>
<feature type="binding site" evidence="10">
    <location>
        <position position="602"/>
    </location>
    <ligand>
        <name>L-methionine</name>
        <dbReference type="ChEBI" id="CHEBI:57844"/>
    </ligand>
</feature>
<feature type="domain" description="Cobalamin-independent methionine synthase MetE N-terminal" evidence="12">
    <location>
        <begin position="4"/>
        <end position="311"/>
    </location>
</feature>
<feature type="binding site" evidence="10">
    <location>
        <begin position="434"/>
        <end position="436"/>
    </location>
    <ligand>
        <name>L-methionine</name>
        <dbReference type="ChEBI" id="CHEBI:57844"/>
    </ligand>
</feature>
<dbReference type="Proteomes" id="UP001447842">
    <property type="component" value="Chromosome"/>
</dbReference>
<feature type="active site" description="Proton donor" evidence="10">
    <location>
        <position position="697"/>
    </location>
</feature>
<dbReference type="EMBL" id="CP147920">
    <property type="protein sequence ID" value="XAU14008.1"/>
    <property type="molecule type" value="Genomic_DNA"/>
</dbReference>
<evidence type="ECO:0000256" key="8">
    <source>
        <dbReference type="ARBA" id="ARBA00022833"/>
    </source>
</evidence>
<reference evidence="13 14" key="1">
    <citation type="submission" date="2024-03" db="EMBL/GenBank/DDBJ databases">
        <title>Sulfurimonas sp. HSL3-1.</title>
        <authorList>
            <person name="Wang S."/>
        </authorList>
    </citation>
    <scope>NUCLEOTIDE SEQUENCE [LARGE SCALE GENOMIC DNA]</scope>
    <source>
        <strain evidence="13 14">HSL3-1</strain>
    </source>
</reference>
<dbReference type="CDD" id="cd03311">
    <property type="entry name" value="CIMS_C_terminal_like"/>
    <property type="match status" value="1"/>
</dbReference>
<evidence type="ECO:0000313" key="14">
    <source>
        <dbReference type="Proteomes" id="UP001447842"/>
    </source>
</evidence>
<comment type="similarity">
    <text evidence="3 10">Belongs to the vitamin-B12 independent methionine synthase family.</text>
</comment>
<dbReference type="PANTHER" id="PTHR30519">
    <property type="entry name" value="5-METHYLTETRAHYDROPTEROYLTRIGLUTAMATE--HOMOCYSTEINE METHYLTRANSFERASE"/>
    <property type="match status" value="1"/>
</dbReference>
<keyword evidence="6 10" id="KW-0808">Transferase</keyword>
<keyword evidence="14" id="KW-1185">Reference proteome</keyword>
<accession>A0ABZ3H7D9</accession>
<keyword evidence="8 10" id="KW-0862">Zinc</keyword>
<feature type="domain" description="Cobalamin-independent methionine synthase MetE C-terminal/archaeal" evidence="11">
    <location>
        <begin position="429"/>
        <end position="750"/>
    </location>
</feature>
<evidence type="ECO:0000256" key="10">
    <source>
        <dbReference type="HAMAP-Rule" id="MF_00172"/>
    </source>
</evidence>
<feature type="binding site" evidence="10">
    <location>
        <position position="608"/>
    </location>
    <ligand>
        <name>5-methyltetrahydropteroyltri-L-glutamate</name>
        <dbReference type="ChEBI" id="CHEBI:58207"/>
    </ligand>
</feature>
<dbReference type="NCBIfam" id="TIGR01371">
    <property type="entry name" value="met_syn_B12ind"/>
    <property type="match status" value="1"/>
</dbReference>
<proteinExistence type="inferred from homology"/>
<keyword evidence="10" id="KW-0677">Repeat</keyword>
<keyword evidence="7 10" id="KW-0479">Metal-binding</keyword>
<feature type="binding site" evidence="10">
    <location>
        <position position="644"/>
    </location>
    <ligand>
        <name>Zn(2+)</name>
        <dbReference type="ChEBI" id="CHEBI:29105"/>
        <note>catalytic</note>
    </ligand>
</feature>
<evidence type="ECO:0000256" key="3">
    <source>
        <dbReference type="ARBA" id="ARBA00009553"/>
    </source>
</evidence>
<feature type="binding site" evidence="10">
    <location>
        <position position="487"/>
    </location>
    <ligand>
        <name>L-homocysteine</name>
        <dbReference type="ChEBI" id="CHEBI:58199"/>
    </ligand>
</feature>
<dbReference type="PIRSF" id="PIRSF000382">
    <property type="entry name" value="MeTrfase_B12_ind"/>
    <property type="match status" value="1"/>
</dbReference>
<evidence type="ECO:0000256" key="4">
    <source>
        <dbReference type="ARBA" id="ARBA00022603"/>
    </source>
</evidence>
<name>A0ABZ3H7D9_9BACT</name>
<dbReference type="Gene3D" id="3.20.20.210">
    <property type="match status" value="2"/>
</dbReference>
<feature type="binding site" evidence="10">
    <location>
        <position position="110"/>
    </location>
    <ligand>
        <name>5-methyltetrahydropteroyltri-L-glutamate</name>
        <dbReference type="ChEBI" id="CHEBI:58207"/>
    </ligand>
</feature>
<dbReference type="HAMAP" id="MF_00172">
    <property type="entry name" value="Meth_synth"/>
    <property type="match status" value="1"/>
</dbReference>
<evidence type="ECO:0000256" key="2">
    <source>
        <dbReference type="ARBA" id="ARBA00004681"/>
    </source>
</evidence>
<keyword evidence="4 10" id="KW-0489">Methyltransferase</keyword>
<dbReference type="GO" id="GO:0003871">
    <property type="term" value="F:5-methyltetrahydropteroyltriglutamate-homocysteine S-methyltransferase activity"/>
    <property type="evidence" value="ECO:0007669"/>
    <property type="project" value="UniProtKB-EC"/>
</dbReference>
<dbReference type="Pfam" id="PF01717">
    <property type="entry name" value="Meth_synt_2"/>
    <property type="match status" value="1"/>
</dbReference>
<evidence type="ECO:0000259" key="12">
    <source>
        <dbReference type="Pfam" id="PF08267"/>
    </source>
</evidence>
<feature type="binding site" evidence="10">
    <location>
        <position position="668"/>
    </location>
    <ligand>
        <name>Zn(2+)</name>
        <dbReference type="ChEBI" id="CHEBI:29105"/>
        <note>catalytic</note>
    </ligand>
</feature>
<feature type="binding site" evidence="10">
    <location>
        <position position="602"/>
    </location>
    <ligand>
        <name>L-homocysteine</name>
        <dbReference type="ChEBI" id="CHEBI:58199"/>
    </ligand>
</feature>
<dbReference type="Pfam" id="PF08267">
    <property type="entry name" value="Meth_synt_1"/>
    <property type="match status" value="1"/>
</dbReference>
<dbReference type="RefSeq" id="WP_345971833.1">
    <property type="nucleotide sequence ID" value="NZ_CP147920.1"/>
</dbReference>
<dbReference type="InterPro" id="IPR002629">
    <property type="entry name" value="Met_Synth_C/arc"/>
</dbReference>
<sequence length="783" mass="86825">MSKNYVIGYPRIGENRELKFALESYWSGKSDLSALENCAADLRRRHWEEQQAAGIGAISCNDFSFYDAMLDTCIMLGAVPARFRNIEDETIRYFTMARGDRQRTAMQMTKWFNTNYHYIVPEFAADDAFAPNASKIVAEYQEAKAAGIAPKINLVGPLTFLGLGKSADKNFDRYAHFDAILECYDAVLTAISTLDDRVTVQIDEPLLVTGPDAKTLSLLKRAYDRLGRSVSNVEIIVATYFEHACEAVEVLAHTPISGIALDFVHGPRNSEALGTIAQSGKTLIAGVIDGRNVWRSDLDAVGNTLETIAQTVPRSRIVPATSCSLLHVPYSLEAETALDAEIKQWLAFAKEKLAELNVVAKRFAGEALDDAELSLMQLSREAVHTRQCSPRIHDAAVQQRVAAQTGTERAEPYETRIKAQREALRYPLLPTTTIGSFPQTPELRTLRRDFKRGDIDVQAYDAGIKAYIDDCIAFQESIGLDVLVHGEPERNDMVEYFGEQLAGFVFSAKGWVQSYGSRCVKPPLIYGDVSRPLPMTVDWTTYAQSKTSKIVKGMLTGPVTILNWSFVRDDLPRADVAAQIALAIGDEVDDLQNAGIRIVQVDEAAFKEGYPLRRENISAYETWAVDAFRRSVACARSETQIHTHMCYSQFNDVIHTIEAMDADVISIETARSGNALLRIFKEVGYKQEVGPGVYDIHSPRVPPVAEMVAQINALLEVLPQEQLWINPDCGLKTRKWEEVKPSLANMVEAVREVRASFDAIIASKKGDAAWTNPSRSSTATSGL</sequence>
<keyword evidence="5 10" id="KW-0028">Amino-acid biosynthesis</keyword>
<organism evidence="13 14">
    <name type="scientific">Sulfurimonas diazotrophicus</name>
    <dbReference type="NCBI Taxonomy" id="3131939"/>
    <lineage>
        <taxon>Bacteria</taxon>
        <taxon>Pseudomonadati</taxon>
        <taxon>Campylobacterota</taxon>
        <taxon>Epsilonproteobacteria</taxon>
        <taxon>Campylobacterales</taxon>
        <taxon>Sulfurimonadaceae</taxon>
        <taxon>Sulfurimonas</taxon>
    </lineage>
</organism>
<dbReference type="InterPro" id="IPR006276">
    <property type="entry name" value="Cobalamin-indep_Met_synthase"/>
</dbReference>
<protein>
    <recommendedName>
        <fullName evidence="10">5-methyltetrahydropteroyltriglutamate--homocysteine methyltransferase</fullName>
        <ecNumber evidence="10">2.1.1.14</ecNumber>
    </recommendedName>
    <alternativeName>
        <fullName evidence="10">Cobalamin-independent methionine synthase</fullName>
    </alternativeName>
    <alternativeName>
        <fullName evidence="10">Methionine synthase, vitamin-B12 independent isozyme</fullName>
    </alternativeName>
</protein>
<feature type="binding site" evidence="10">
    <location>
        <position position="729"/>
    </location>
    <ligand>
        <name>Zn(2+)</name>
        <dbReference type="ChEBI" id="CHEBI:29105"/>
        <note>catalytic</note>
    </ligand>
</feature>
<evidence type="ECO:0000256" key="6">
    <source>
        <dbReference type="ARBA" id="ARBA00022679"/>
    </source>
</evidence>
<dbReference type="GO" id="GO:0032259">
    <property type="term" value="P:methylation"/>
    <property type="evidence" value="ECO:0007669"/>
    <property type="project" value="UniProtKB-KW"/>
</dbReference>
<comment type="pathway">
    <text evidence="2 10">Amino-acid biosynthesis; L-methionine biosynthesis via de novo pathway; L-methionine from L-homocysteine (MetE route): step 1/1.</text>
</comment>
<feature type="binding site" evidence="10">
    <location>
        <begin position="16"/>
        <end position="19"/>
    </location>
    <ligand>
        <name>5-methyltetrahydropteroyltri-L-glutamate</name>
        <dbReference type="ChEBI" id="CHEBI:58207"/>
    </ligand>
</feature>
<evidence type="ECO:0000256" key="1">
    <source>
        <dbReference type="ARBA" id="ARBA00002777"/>
    </source>
</evidence>
<feature type="binding site" evidence="10">
    <location>
        <begin position="434"/>
        <end position="436"/>
    </location>
    <ligand>
        <name>L-homocysteine</name>
        <dbReference type="ChEBI" id="CHEBI:58199"/>
    </ligand>
</feature>
<gene>
    <name evidence="10 13" type="primary">metE</name>
    <name evidence="13" type="ORF">WCY31_07025</name>
</gene>
<evidence type="ECO:0000256" key="5">
    <source>
        <dbReference type="ARBA" id="ARBA00022605"/>
    </source>
</evidence>
<evidence type="ECO:0000256" key="9">
    <source>
        <dbReference type="ARBA" id="ARBA00023167"/>
    </source>
</evidence>
<dbReference type="SUPFAM" id="SSF51726">
    <property type="entry name" value="UROD/MetE-like"/>
    <property type="match status" value="2"/>
</dbReference>
<feature type="binding site" evidence="10">
    <location>
        <position position="564"/>
    </location>
    <ligand>
        <name>5-methyltetrahydropteroyltri-L-glutamate</name>
        <dbReference type="ChEBI" id="CHEBI:58207"/>
    </ligand>
</feature>
<feature type="binding site" evidence="10">
    <location>
        <position position="487"/>
    </location>
    <ligand>
        <name>L-methionine</name>
        <dbReference type="ChEBI" id="CHEBI:57844"/>
    </ligand>
</feature>
<evidence type="ECO:0000259" key="11">
    <source>
        <dbReference type="Pfam" id="PF01717"/>
    </source>
</evidence>
<dbReference type="CDD" id="cd03312">
    <property type="entry name" value="CIMS_N_terminal_like"/>
    <property type="match status" value="1"/>
</dbReference>